<protein>
    <submittedName>
        <fullName evidence="1">Uncharacterized protein</fullName>
    </submittedName>
</protein>
<name>A0A7C4FGU5_9CREN</name>
<gene>
    <name evidence="1" type="ORF">ENV14_03115</name>
</gene>
<comment type="caution">
    <text evidence="1">The sequence shown here is derived from an EMBL/GenBank/DDBJ whole genome shotgun (WGS) entry which is preliminary data.</text>
</comment>
<accession>A0A7C4FGU5</accession>
<evidence type="ECO:0000313" key="1">
    <source>
        <dbReference type="EMBL" id="HGI87367.1"/>
    </source>
</evidence>
<reference evidence="1" key="1">
    <citation type="journal article" date="2020" name="mSystems">
        <title>Genome- and Community-Level Interaction Insights into Carbon Utilization and Element Cycling Functions of Hydrothermarchaeota in Hydrothermal Sediment.</title>
        <authorList>
            <person name="Zhou Z."/>
            <person name="Liu Y."/>
            <person name="Xu W."/>
            <person name="Pan J."/>
            <person name="Luo Z.H."/>
            <person name="Li M."/>
        </authorList>
    </citation>
    <scope>NUCLEOTIDE SEQUENCE [LARGE SCALE GENOMIC DNA]</scope>
    <source>
        <strain evidence="1">SpSt-732</strain>
    </source>
</reference>
<dbReference type="AlphaFoldDB" id="A0A7C4FGU5"/>
<dbReference type="EMBL" id="DTFF01000024">
    <property type="protein sequence ID" value="HGI87367.1"/>
    <property type="molecule type" value="Genomic_DNA"/>
</dbReference>
<sequence length="66" mass="8105">MTNYKKYKEALEKLGLKQLDVYRYKDKDVIRVLRTQDNKVFLVELLKHREEMSVEDYINLIKTKIR</sequence>
<proteinExistence type="predicted"/>
<organism evidence="1">
    <name type="scientific">Ignisphaera aggregans</name>
    <dbReference type="NCBI Taxonomy" id="334771"/>
    <lineage>
        <taxon>Archaea</taxon>
        <taxon>Thermoproteota</taxon>
        <taxon>Thermoprotei</taxon>
        <taxon>Desulfurococcales</taxon>
        <taxon>Desulfurococcaceae</taxon>
        <taxon>Ignisphaera</taxon>
    </lineage>
</organism>